<evidence type="ECO:0000256" key="1">
    <source>
        <dbReference type="SAM" id="MobiDB-lite"/>
    </source>
</evidence>
<dbReference type="EMBL" id="CAJNNW010024649">
    <property type="protein sequence ID" value="CAE8673527.1"/>
    <property type="molecule type" value="Genomic_DNA"/>
</dbReference>
<dbReference type="Proteomes" id="UP000626109">
    <property type="component" value="Unassembled WGS sequence"/>
</dbReference>
<accession>A0A813JFB1</accession>
<feature type="region of interest" description="Disordered" evidence="1">
    <location>
        <begin position="1"/>
        <end position="33"/>
    </location>
</feature>
<proteinExistence type="predicted"/>
<evidence type="ECO:0000313" key="2">
    <source>
        <dbReference type="EMBL" id="CAE8673527.1"/>
    </source>
</evidence>
<organism evidence="2 3">
    <name type="scientific">Polarella glacialis</name>
    <name type="common">Dinoflagellate</name>
    <dbReference type="NCBI Taxonomy" id="89957"/>
    <lineage>
        <taxon>Eukaryota</taxon>
        <taxon>Sar</taxon>
        <taxon>Alveolata</taxon>
        <taxon>Dinophyceae</taxon>
        <taxon>Suessiales</taxon>
        <taxon>Suessiaceae</taxon>
        <taxon>Polarella</taxon>
    </lineage>
</organism>
<feature type="non-terminal residue" evidence="2">
    <location>
        <position position="147"/>
    </location>
</feature>
<gene>
    <name evidence="2" type="ORF">PGLA2088_LOCUS18578</name>
</gene>
<comment type="caution">
    <text evidence="2">The sequence shown here is derived from an EMBL/GenBank/DDBJ whole genome shotgun (WGS) entry which is preliminary data.</text>
</comment>
<sequence>MVARSAPSGRILRSSATAKGGSRTKASLASDQSERVARTAVENGDTTIATVEKALSLAVVPLSANRKNVIPKGQEAVRGAVCGLYVFAHRIGVSSYSRGRPWLTRLLTAFCRSSNPSFGFTSIQVNVDYAARPHTDKNNLGKSLIIG</sequence>
<protein>
    <submittedName>
        <fullName evidence="2">Uncharacterized protein</fullName>
    </submittedName>
</protein>
<name>A0A813JFB1_POLGL</name>
<dbReference type="AlphaFoldDB" id="A0A813JFB1"/>
<evidence type="ECO:0000313" key="3">
    <source>
        <dbReference type="Proteomes" id="UP000626109"/>
    </source>
</evidence>
<reference evidence="2" key="1">
    <citation type="submission" date="2021-02" db="EMBL/GenBank/DDBJ databases">
        <authorList>
            <person name="Dougan E. K."/>
            <person name="Rhodes N."/>
            <person name="Thang M."/>
            <person name="Chan C."/>
        </authorList>
    </citation>
    <scope>NUCLEOTIDE SEQUENCE</scope>
</reference>